<evidence type="ECO:0000313" key="3">
    <source>
        <dbReference type="EMBL" id="KAK4140160.1"/>
    </source>
</evidence>
<proteinExistence type="predicted"/>
<reference evidence="3" key="1">
    <citation type="journal article" date="2023" name="Mol. Phylogenet. Evol.">
        <title>Genome-scale phylogeny and comparative genomics of the fungal order Sordariales.</title>
        <authorList>
            <person name="Hensen N."/>
            <person name="Bonometti L."/>
            <person name="Westerberg I."/>
            <person name="Brannstrom I.O."/>
            <person name="Guillou S."/>
            <person name="Cros-Aarteil S."/>
            <person name="Calhoun S."/>
            <person name="Haridas S."/>
            <person name="Kuo A."/>
            <person name="Mondo S."/>
            <person name="Pangilinan J."/>
            <person name="Riley R."/>
            <person name="LaButti K."/>
            <person name="Andreopoulos B."/>
            <person name="Lipzen A."/>
            <person name="Chen C."/>
            <person name="Yan M."/>
            <person name="Daum C."/>
            <person name="Ng V."/>
            <person name="Clum A."/>
            <person name="Steindorff A."/>
            <person name="Ohm R.A."/>
            <person name="Martin F."/>
            <person name="Silar P."/>
            <person name="Natvig D.O."/>
            <person name="Lalanne C."/>
            <person name="Gautier V."/>
            <person name="Ament-Velasquez S.L."/>
            <person name="Kruys A."/>
            <person name="Hutchinson M.I."/>
            <person name="Powell A.J."/>
            <person name="Barry K."/>
            <person name="Miller A.N."/>
            <person name="Grigoriev I.V."/>
            <person name="Debuchy R."/>
            <person name="Gladieux P."/>
            <person name="Hiltunen Thoren M."/>
            <person name="Johannesson H."/>
        </authorList>
    </citation>
    <scope>NUCLEOTIDE SEQUENCE</scope>
    <source>
        <strain evidence="3">CBS 141.50</strain>
    </source>
</reference>
<dbReference type="PANTHER" id="PTHR33387">
    <property type="entry name" value="RMLC-LIKE JELLY ROLL FOLD PROTEIN"/>
    <property type="match status" value="1"/>
</dbReference>
<feature type="chain" id="PRO_5043010010" evidence="1">
    <location>
        <begin position="20"/>
        <end position="201"/>
    </location>
</feature>
<dbReference type="CDD" id="cd06121">
    <property type="entry name" value="cupin_YML079wp"/>
    <property type="match status" value="1"/>
</dbReference>
<protein>
    <submittedName>
        <fullName evidence="3">RmlC-like cupin domain-containing protein</fullName>
    </submittedName>
</protein>
<evidence type="ECO:0000259" key="2">
    <source>
        <dbReference type="Pfam" id="PF06172"/>
    </source>
</evidence>
<name>A0AAN6UX70_9PEZI</name>
<dbReference type="GeneID" id="87818653"/>
<sequence>MAPLQTLLTLCLGLSTALAVPSPSPDNVNININNNHNNKPINQRTAQEIITHLNLIPNAEKGYYVESFRDLTTNVTTTNTPTPITPRAASTAIYYLLEGRDGHSNWHRVTDAAEVWHYYAGAPLTLELALDDGSPVREVVLGPDLFAGDGTTQRPQAVVAKGEWQRARSWGAWTLVGTTVAPGFDPNGGFELADPGWVPNA</sequence>
<dbReference type="SUPFAM" id="SSF51182">
    <property type="entry name" value="RmlC-like cupins"/>
    <property type="match status" value="1"/>
</dbReference>
<dbReference type="PANTHER" id="PTHR33387:SF3">
    <property type="entry name" value="DUF985 DOMAIN-CONTAINING PROTEIN"/>
    <property type="match status" value="1"/>
</dbReference>
<dbReference type="EMBL" id="MU853638">
    <property type="protein sequence ID" value="KAK4140160.1"/>
    <property type="molecule type" value="Genomic_DNA"/>
</dbReference>
<evidence type="ECO:0000256" key="1">
    <source>
        <dbReference type="SAM" id="SignalP"/>
    </source>
</evidence>
<dbReference type="Proteomes" id="UP001302676">
    <property type="component" value="Unassembled WGS sequence"/>
</dbReference>
<accession>A0AAN6UX70</accession>
<dbReference type="InterPro" id="IPR039935">
    <property type="entry name" value="YML079W-like"/>
</dbReference>
<organism evidence="3 4">
    <name type="scientific">Dichotomopilus funicola</name>
    <dbReference type="NCBI Taxonomy" id="1934379"/>
    <lineage>
        <taxon>Eukaryota</taxon>
        <taxon>Fungi</taxon>
        <taxon>Dikarya</taxon>
        <taxon>Ascomycota</taxon>
        <taxon>Pezizomycotina</taxon>
        <taxon>Sordariomycetes</taxon>
        <taxon>Sordariomycetidae</taxon>
        <taxon>Sordariales</taxon>
        <taxon>Chaetomiaceae</taxon>
        <taxon>Dichotomopilus</taxon>
    </lineage>
</organism>
<dbReference type="Pfam" id="PF06172">
    <property type="entry name" value="Cupin_5"/>
    <property type="match status" value="1"/>
</dbReference>
<dbReference type="RefSeq" id="XP_062633531.1">
    <property type="nucleotide sequence ID" value="XM_062782040.1"/>
</dbReference>
<dbReference type="AlphaFoldDB" id="A0AAN6UX70"/>
<feature type="domain" description="DUF985" evidence="2">
    <location>
        <begin position="47"/>
        <end position="187"/>
    </location>
</feature>
<keyword evidence="4" id="KW-1185">Reference proteome</keyword>
<dbReference type="InterPro" id="IPR009327">
    <property type="entry name" value="Cupin_DUF985"/>
</dbReference>
<evidence type="ECO:0000313" key="4">
    <source>
        <dbReference type="Proteomes" id="UP001302676"/>
    </source>
</evidence>
<gene>
    <name evidence="3" type="ORF">C8A04DRAFT_32286</name>
</gene>
<dbReference type="InterPro" id="IPR014710">
    <property type="entry name" value="RmlC-like_jellyroll"/>
</dbReference>
<reference evidence="3" key="2">
    <citation type="submission" date="2023-05" db="EMBL/GenBank/DDBJ databases">
        <authorList>
            <consortium name="Lawrence Berkeley National Laboratory"/>
            <person name="Steindorff A."/>
            <person name="Hensen N."/>
            <person name="Bonometti L."/>
            <person name="Westerberg I."/>
            <person name="Brannstrom I.O."/>
            <person name="Guillou S."/>
            <person name="Cros-Aarteil S."/>
            <person name="Calhoun S."/>
            <person name="Haridas S."/>
            <person name="Kuo A."/>
            <person name="Mondo S."/>
            <person name="Pangilinan J."/>
            <person name="Riley R."/>
            <person name="Labutti K."/>
            <person name="Andreopoulos B."/>
            <person name="Lipzen A."/>
            <person name="Chen C."/>
            <person name="Yanf M."/>
            <person name="Daum C."/>
            <person name="Ng V."/>
            <person name="Clum A."/>
            <person name="Ohm R."/>
            <person name="Martin F."/>
            <person name="Silar P."/>
            <person name="Natvig D."/>
            <person name="Lalanne C."/>
            <person name="Gautier V."/>
            <person name="Ament-Velasquez S.L."/>
            <person name="Kruys A."/>
            <person name="Hutchinson M.I."/>
            <person name="Powell A.J."/>
            <person name="Barry K."/>
            <person name="Miller A.N."/>
            <person name="Grigoriev I.V."/>
            <person name="Debuchy R."/>
            <person name="Gladieux P."/>
            <person name="Thoren M.H."/>
            <person name="Johannesson H."/>
        </authorList>
    </citation>
    <scope>NUCLEOTIDE SEQUENCE</scope>
    <source>
        <strain evidence="3">CBS 141.50</strain>
    </source>
</reference>
<keyword evidence="1" id="KW-0732">Signal</keyword>
<dbReference type="InterPro" id="IPR011051">
    <property type="entry name" value="RmlC_Cupin_sf"/>
</dbReference>
<feature type="signal peptide" evidence="1">
    <location>
        <begin position="1"/>
        <end position="19"/>
    </location>
</feature>
<dbReference type="Gene3D" id="2.60.120.10">
    <property type="entry name" value="Jelly Rolls"/>
    <property type="match status" value="1"/>
</dbReference>
<comment type="caution">
    <text evidence="3">The sequence shown here is derived from an EMBL/GenBank/DDBJ whole genome shotgun (WGS) entry which is preliminary data.</text>
</comment>